<proteinExistence type="predicted"/>
<sequence length="58" mass="6286">MDVDIANDTKFSSPMPAIGLYMAVATLNANVRVRIEKNGRFDKDNSIDGNLGLSTVKT</sequence>
<reference evidence="1 2" key="1">
    <citation type="submission" date="2024-01" db="EMBL/GenBank/DDBJ databases">
        <title>Genome assemblies of Stephania.</title>
        <authorList>
            <person name="Yang L."/>
        </authorList>
    </citation>
    <scope>NUCLEOTIDE SEQUENCE [LARGE SCALE GENOMIC DNA]</scope>
    <source>
        <strain evidence="1">YNDBR</strain>
        <tissue evidence="1">Leaf</tissue>
    </source>
</reference>
<dbReference type="Proteomes" id="UP001420932">
    <property type="component" value="Unassembled WGS sequence"/>
</dbReference>
<evidence type="ECO:0000313" key="1">
    <source>
        <dbReference type="EMBL" id="KAK9082230.1"/>
    </source>
</evidence>
<gene>
    <name evidence="1" type="ORF">Syun_031871</name>
</gene>
<protein>
    <submittedName>
        <fullName evidence="1">Uncharacterized protein</fullName>
    </submittedName>
</protein>
<dbReference type="AlphaFoldDB" id="A0AAP0HGU4"/>
<name>A0AAP0HGU4_9MAGN</name>
<organism evidence="1 2">
    <name type="scientific">Stephania yunnanensis</name>
    <dbReference type="NCBI Taxonomy" id="152371"/>
    <lineage>
        <taxon>Eukaryota</taxon>
        <taxon>Viridiplantae</taxon>
        <taxon>Streptophyta</taxon>
        <taxon>Embryophyta</taxon>
        <taxon>Tracheophyta</taxon>
        <taxon>Spermatophyta</taxon>
        <taxon>Magnoliopsida</taxon>
        <taxon>Ranunculales</taxon>
        <taxon>Menispermaceae</taxon>
        <taxon>Menispermoideae</taxon>
        <taxon>Cissampelideae</taxon>
        <taxon>Stephania</taxon>
    </lineage>
</organism>
<dbReference type="EMBL" id="JBBNAF010000032">
    <property type="protein sequence ID" value="KAK9082230.1"/>
    <property type="molecule type" value="Genomic_DNA"/>
</dbReference>
<accession>A0AAP0HGU4</accession>
<evidence type="ECO:0000313" key="2">
    <source>
        <dbReference type="Proteomes" id="UP001420932"/>
    </source>
</evidence>
<keyword evidence="2" id="KW-1185">Reference proteome</keyword>
<comment type="caution">
    <text evidence="1">The sequence shown here is derived from an EMBL/GenBank/DDBJ whole genome shotgun (WGS) entry which is preliminary data.</text>
</comment>